<dbReference type="InterPro" id="IPR029064">
    <property type="entry name" value="Ribosomal_eL30-like_sf"/>
</dbReference>
<dbReference type="InterPro" id="IPR004038">
    <property type="entry name" value="Ribosomal_eL8/eL30/eS12/Gad45"/>
</dbReference>
<dbReference type="RefSeq" id="WP_226392444.1">
    <property type="nucleotide sequence ID" value="NZ_JADCKB010000008.1"/>
</dbReference>
<proteinExistence type="predicted"/>
<reference evidence="2" key="1">
    <citation type="submission" date="2020-10" db="EMBL/GenBank/DDBJ databases">
        <title>ChiBAC.</title>
        <authorList>
            <person name="Zenner C."/>
            <person name="Hitch T.C.A."/>
            <person name="Clavel T."/>
        </authorList>
    </citation>
    <scope>NUCLEOTIDE SEQUENCE</scope>
    <source>
        <strain evidence="2">DSM 107454</strain>
    </source>
</reference>
<dbReference type="SUPFAM" id="SSF55315">
    <property type="entry name" value="L30e-like"/>
    <property type="match status" value="1"/>
</dbReference>
<dbReference type="Gene3D" id="3.30.1330.30">
    <property type="match status" value="1"/>
</dbReference>
<sequence length="85" mass="9241">MEDLRAAHKAVGLKQSKKAVLAGRAQKAYAAADADPWVIEPFVELCKEHGVELVYAESMKALGRACHVEVPTACAVLLFSCEENR</sequence>
<dbReference type="Pfam" id="PF01248">
    <property type="entry name" value="Ribosomal_L7Ae"/>
    <property type="match status" value="1"/>
</dbReference>
<comment type="caution">
    <text evidence="2">The sequence shown here is derived from an EMBL/GenBank/DDBJ whole genome shotgun (WGS) entry which is preliminary data.</text>
</comment>
<evidence type="ECO:0000259" key="1">
    <source>
        <dbReference type="Pfam" id="PF01248"/>
    </source>
</evidence>
<evidence type="ECO:0000313" key="3">
    <source>
        <dbReference type="Proteomes" id="UP000806542"/>
    </source>
</evidence>
<gene>
    <name evidence="2" type="ORF">INF28_05380</name>
</gene>
<name>A0A9D5R8E5_9FIRM</name>
<feature type="domain" description="Ribosomal protein eL8/eL30/eS12/Gadd45" evidence="1">
    <location>
        <begin position="10"/>
        <end position="79"/>
    </location>
</feature>
<dbReference type="AlphaFoldDB" id="A0A9D5R8E5"/>
<dbReference type="EMBL" id="JADCKB010000008">
    <property type="protein sequence ID" value="MBE5039895.1"/>
    <property type="molecule type" value="Genomic_DNA"/>
</dbReference>
<dbReference type="Proteomes" id="UP000806542">
    <property type="component" value="Unassembled WGS sequence"/>
</dbReference>
<protein>
    <submittedName>
        <fullName evidence="2">Ribosomal L7Ae/L30e/S12e/Gadd45 family protein</fullName>
    </submittedName>
</protein>
<keyword evidence="3" id="KW-1185">Reference proteome</keyword>
<evidence type="ECO:0000313" key="2">
    <source>
        <dbReference type="EMBL" id="MBE5039895.1"/>
    </source>
</evidence>
<organism evidence="2 3">
    <name type="scientific">Ructibacterium gallinarum</name>
    <dbReference type="NCBI Taxonomy" id="2779355"/>
    <lineage>
        <taxon>Bacteria</taxon>
        <taxon>Bacillati</taxon>
        <taxon>Bacillota</taxon>
        <taxon>Clostridia</taxon>
        <taxon>Eubacteriales</taxon>
        <taxon>Oscillospiraceae</taxon>
        <taxon>Ructibacterium</taxon>
    </lineage>
</organism>
<accession>A0A9D5R8E5</accession>